<evidence type="ECO:0000256" key="6">
    <source>
        <dbReference type="ARBA" id="ARBA00023235"/>
    </source>
</evidence>
<gene>
    <name evidence="14" type="ORF">CCS41_07655</name>
</gene>
<dbReference type="RefSeq" id="WP_072550784.1">
    <property type="nucleotide sequence ID" value="NZ_CP021659.1"/>
</dbReference>
<evidence type="ECO:0000256" key="5">
    <source>
        <dbReference type="ARBA" id="ARBA00022833"/>
    </source>
</evidence>
<feature type="binding site" evidence="10">
    <location>
        <position position="132"/>
    </location>
    <ligand>
        <name>Zn(2+)</name>
        <dbReference type="ChEBI" id="CHEBI:29105"/>
    </ligand>
</feature>
<evidence type="ECO:0000256" key="3">
    <source>
        <dbReference type="ARBA" id="ARBA00011956"/>
    </source>
</evidence>
<dbReference type="STRING" id="1878942.GCA_900128755_01562"/>
<evidence type="ECO:0000256" key="7">
    <source>
        <dbReference type="ARBA" id="ARBA00029741"/>
    </source>
</evidence>
<dbReference type="Pfam" id="PF20512">
    <property type="entry name" value="PMI_typeI_hel"/>
    <property type="match status" value="1"/>
</dbReference>
<dbReference type="InterPro" id="IPR016305">
    <property type="entry name" value="Mannose-6-P_Isomerase"/>
</dbReference>
<dbReference type="PANTHER" id="PTHR10309:SF0">
    <property type="entry name" value="MANNOSE-6-PHOSPHATE ISOMERASE"/>
    <property type="match status" value="1"/>
</dbReference>
<sequence length="395" mass="43507">MQKMINSVQNYSWGSTDALTHLYGIANPQKKPMAELWMGAHAKNSSYVIGANGQPCSLLELIAKDVQGCLGNAADYGELPFLFKVLCAAQPLSIQVHPSKRAAEIGFAKENAADIPLDAPNRNYKDANHKPELVYALTPFHAMNGFRTMEDMNTLLQPVSTAHPDVAVFLQNQNTANLAKLFASLLDMTGQTKNRALTVLKSALNHQQGEPWDTVRNIAQFYPEDSGLFSPLLLNVVMLQPGEAMFLSAQTPHAYLNGVALEVMANSDNVLRAGLTEKFIDIPELMANLKFIAKPVKDLLTTPLHQENELIFPIPVRDFSFSIHDLSVTSQVITQKSAAIIFCIEGEAILEKLSTREKSAQKLHLQPGESCFIVADESPINVYGYGRIARVFNRS</sequence>
<feature type="domain" description="Phosphomannose isomerase type I helical insertion" evidence="12">
    <location>
        <begin position="155"/>
        <end position="234"/>
    </location>
</feature>
<comment type="similarity">
    <text evidence="2">Belongs to the mannose-6-phosphate isomerase type 1 family.</text>
</comment>
<dbReference type="GO" id="GO:0008270">
    <property type="term" value="F:zinc ion binding"/>
    <property type="evidence" value="ECO:0007669"/>
    <property type="project" value="InterPro"/>
</dbReference>
<evidence type="ECO:0000256" key="1">
    <source>
        <dbReference type="ARBA" id="ARBA00000757"/>
    </source>
</evidence>
<dbReference type="InterPro" id="IPR018050">
    <property type="entry name" value="Pmannose_isomerase-type1_CS"/>
</dbReference>
<organism evidence="14 15">
    <name type="scientific">Candidatus Fukatsuia symbiotica</name>
    <dbReference type="NCBI Taxonomy" id="1878942"/>
    <lineage>
        <taxon>Bacteria</taxon>
        <taxon>Pseudomonadati</taxon>
        <taxon>Pseudomonadota</taxon>
        <taxon>Gammaproteobacteria</taxon>
        <taxon>Enterobacterales</taxon>
        <taxon>Yersiniaceae</taxon>
        <taxon>Candidatus Fukatsuia</taxon>
    </lineage>
</organism>
<dbReference type="InterPro" id="IPR046458">
    <property type="entry name" value="PMI_typeI_hel"/>
</dbReference>
<dbReference type="InterPro" id="IPR046457">
    <property type="entry name" value="PMI_typeI_cat"/>
</dbReference>
<dbReference type="EC" id="5.3.1.8" evidence="3"/>
<dbReference type="Gene3D" id="2.60.120.10">
    <property type="entry name" value="Jelly Rolls"/>
    <property type="match status" value="2"/>
</dbReference>
<dbReference type="InterPro" id="IPR014710">
    <property type="entry name" value="RmlC-like_jellyroll"/>
</dbReference>
<feature type="binding site" evidence="10">
    <location>
        <position position="95"/>
    </location>
    <ligand>
        <name>Zn(2+)</name>
        <dbReference type="ChEBI" id="CHEBI:29105"/>
    </ligand>
</feature>
<dbReference type="Proteomes" id="UP000261875">
    <property type="component" value="Chromosome"/>
</dbReference>
<keyword evidence="4 10" id="KW-0479">Metal-binding</keyword>
<feature type="domain" description="Mannose-6-phosphate isomerase cupin" evidence="13">
    <location>
        <begin position="309"/>
        <end position="393"/>
    </location>
</feature>
<dbReference type="PANTHER" id="PTHR10309">
    <property type="entry name" value="MANNOSE-6-PHOSPHATE ISOMERASE"/>
    <property type="match status" value="1"/>
</dbReference>
<dbReference type="OrthoDB" id="9792649at2"/>
<keyword evidence="15" id="KW-1185">Reference proteome</keyword>
<dbReference type="Gene3D" id="1.10.441.10">
    <property type="entry name" value="Phosphomannose Isomerase, domain 2"/>
    <property type="match status" value="1"/>
</dbReference>
<dbReference type="GO" id="GO:0004476">
    <property type="term" value="F:mannose-6-phosphate isomerase activity"/>
    <property type="evidence" value="ECO:0007669"/>
    <property type="project" value="UniProtKB-EC"/>
</dbReference>
<dbReference type="PRINTS" id="PR00714">
    <property type="entry name" value="MAN6PISMRASE"/>
</dbReference>
<feature type="binding site" evidence="10">
    <location>
        <position position="97"/>
    </location>
    <ligand>
        <name>Zn(2+)</name>
        <dbReference type="ChEBI" id="CHEBI:29105"/>
    </ligand>
</feature>
<evidence type="ECO:0000313" key="14">
    <source>
        <dbReference type="EMBL" id="AWK14378.1"/>
    </source>
</evidence>
<keyword evidence="5 10" id="KW-0862">Zinc</keyword>
<evidence type="ECO:0000256" key="9">
    <source>
        <dbReference type="PIRSR" id="PIRSR001480-1"/>
    </source>
</evidence>
<dbReference type="KEGG" id="fsm:CCS41_07655"/>
<dbReference type="GO" id="GO:0009298">
    <property type="term" value="P:GDP-mannose biosynthetic process"/>
    <property type="evidence" value="ECO:0007669"/>
    <property type="project" value="InterPro"/>
</dbReference>
<dbReference type="InterPro" id="IPR001250">
    <property type="entry name" value="Man6P_Isoase-1"/>
</dbReference>
<comment type="catalytic activity">
    <reaction evidence="1">
        <text>D-mannose 6-phosphate = D-fructose 6-phosphate</text>
        <dbReference type="Rhea" id="RHEA:12356"/>
        <dbReference type="ChEBI" id="CHEBI:58735"/>
        <dbReference type="ChEBI" id="CHEBI:61527"/>
        <dbReference type="EC" id="5.3.1.8"/>
    </reaction>
</comment>
<dbReference type="EMBL" id="CP021659">
    <property type="protein sequence ID" value="AWK14378.1"/>
    <property type="molecule type" value="Genomic_DNA"/>
</dbReference>
<dbReference type="SUPFAM" id="SSF51182">
    <property type="entry name" value="RmlC-like cupins"/>
    <property type="match status" value="1"/>
</dbReference>
<proteinExistence type="inferred from homology"/>
<accession>A0A2U8I5H4</accession>
<feature type="active site" evidence="9">
    <location>
        <position position="272"/>
    </location>
</feature>
<dbReference type="PROSITE" id="PS00965">
    <property type="entry name" value="PMI_I_1"/>
    <property type="match status" value="1"/>
</dbReference>
<reference evidence="14 15" key="1">
    <citation type="submission" date="2017-05" db="EMBL/GenBank/DDBJ databases">
        <title>Genome sequence of Candidatus Fukatsuia symbiotica and Candidatus Hamiltonella defensa from Acyrthosiphon pisum strain 5D.</title>
        <authorList>
            <person name="Patel V.A."/>
            <person name="Chevignon G."/>
            <person name="Russell J.A."/>
            <person name="Oliver K.M."/>
        </authorList>
    </citation>
    <scope>NUCLEOTIDE SEQUENCE [LARGE SCALE GENOMIC DNA]</scope>
    <source>
        <strain evidence="14 15">5D</strain>
    </source>
</reference>
<evidence type="ECO:0000256" key="2">
    <source>
        <dbReference type="ARBA" id="ARBA00010772"/>
    </source>
</evidence>
<dbReference type="GO" id="GO:0005829">
    <property type="term" value="C:cytosol"/>
    <property type="evidence" value="ECO:0007669"/>
    <property type="project" value="TreeGrafter"/>
</dbReference>
<evidence type="ECO:0000256" key="4">
    <source>
        <dbReference type="ARBA" id="ARBA00022723"/>
    </source>
</evidence>
<comment type="cofactor">
    <cofactor evidence="10">
        <name>Zn(2+)</name>
        <dbReference type="ChEBI" id="CHEBI:29105"/>
    </cofactor>
    <text evidence="10">Binds 1 zinc ion per subunit.</text>
</comment>
<name>A0A2U8I5H4_9GAMM</name>
<evidence type="ECO:0000259" key="13">
    <source>
        <dbReference type="Pfam" id="PF21621"/>
    </source>
</evidence>
<dbReference type="NCBIfam" id="NF011710">
    <property type="entry name" value="PRK15131.1"/>
    <property type="match status" value="1"/>
</dbReference>
<dbReference type="InterPro" id="IPR049071">
    <property type="entry name" value="MPI_cupin_dom"/>
</dbReference>
<evidence type="ECO:0000256" key="8">
    <source>
        <dbReference type="ARBA" id="ARBA00030762"/>
    </source>
</evidence>
<dbReference type="Pfam" id="PF21621">
    <property type="entry name" value="MPI_cupin_dom"/>
    <property type="match status" value="1"/>
</dbReference>
<feature type="domain" description="Phosphomannose isomerase type I catalytic" evidence="11">
    <location>
        <begin position="1"/>
        <end position="148"/>
    </location>
</feature>
<evidence type="ECO:0000313" key="15">
    <source>
        <dbReference type="Proteomes" id="UP000261875"/>
    </source>
</evidence>
<feature type="binding site" evidence="10">
    <location>
        <position position="253"/>
    </location>
    <ligand>
        <name>Zn(2+)</name>
        <dbReference type="ChEBI" id="CHEBI:29105"/>
    </ligand>
</feature>
<dbReference type="InterPro" id="IPR011051">
    <property type="entry name" value="RmlC_Cupin_sf"/>
</dbReference>
<evidence type="ECO:0000259" key="12">
    <source>
        <dbReference type="Pfam" id="PF20512"/>
    </source>
</evidence>
<evidence type="ECO:0000259" key="11">
    <source>
        <dbReference type="Pfam" id="PF20511"/>
    </source>
</evidence>
<keyword evidence="6 14" id="KW-0413">Isomerase</keyword>
<dbReference type="Pfam" id="PF20511">
    <property type="entry name" value="PMI_typeI_cat"/>
    <property type="match status" value="1"/>
</dbReference>
<dbReference type="PIRSF" id="PIRSF001480">
    <property type="entry name" value="Mannose-6-phosphate_isomerase"/>
    <property type="match status" value="1"/>
</dbReference>
<dbReference type="NCBIfam" id="TIGR00218">
    <property type="entry name" value="manA"/>
    <property type="match status" value="1"/>
</dbReference>
<evidence type="ECO:0000256" key="10">
    <source>
        <dbReference type="PIRSR" id="PIRSR001480-2"/>
    </source>
</evidence>
<dbReference type="GO" id="GO:0005975">
    <property type="term" value="P:carbohydrate metabolic process"/>
    <property type="evidence" value="ECO:0007669"/>
    <property type="project" value="InterPro"/>
</dbReference>
<dbReference type="AlphaFoldDB" id="A0A2U8I5H4"/>
<dbReference type="CDD" id="cd07011">
    <property type="entry name" value="cupin_PMI_type_I_N"/>
    <property type="match status" value="1"/>
</dbReference>
<protein>
    <recommendedName>
        <fullName evidence="3">mannose-6-phosphate isomerase</fullName>
        <ecNumber evidence="3">5.3.1.8</ecNumber>
    </recommendedName>
    <alternativeName>
        <fullName evidence="7">Phosphohexomutase</fullName>
    </alternativeName>
    <alternativeName>
        <fullName evidence="8">Phosphomannose isomerase</fullName>
    </alternativeName>
</protein>